<accession>A0A8B6FUQ3</accession>
<dbReference type="CDD" id="cd22343">
    <property type="entry name" value="PDDEXK_lambda_exonuclease-like"/>
    <property type="match status" value="1"/>
</dbReference>
<dbReference type="OrthoDB" id="6073242at2759"/>
<feature type="domain" description="Mutator-like transposase" evidence="2">
    <location>
        <begin position="3"/>
        <end position="121"/>
    </location>
</feature>
<dbReference type="GO" id="GO:0006281">
    <property type="term" value="P:DNA repair"/>
    <property type="evidence" value="ECO:0007669"/>
    <property type="project" value="UniProtKB-ARBA"/>
</dbReference>
<dbReference type="PANTHER" id="PTHR46609">
    <property type="entry name" value="EXONUCLEASE, PHAGE-TYPE/RECB, C-TERMINAL DOMAIN-CONTAINING PROTEIN"/>
    <property type="match status" value="1"/>
</dbReference>
<evidence type="ECO:0000313" key="3">
    <source>
        <dbReference type="EMBL" id="VDI54684.1"/>
    </source>
</evidence>
<protein>
    <recommendedName>
        <fullName evidence="5">YqaJ viral recombinase domain-containing protein</fullName>
    </recommendedName>
</protein>
<evidence type="ECO:0000259" key="2">
    <source>
        <dbReference type="Pfam" id="PF20700"/>
    </source>
</evidence>
<dbReference type="InterPro" id="IPR011604">
    <property type="entry name" value="PDDEXK-like_dom_sf"/>
</dbReference>
<dbReference type="InterPro" id="IPR049012">
    <property type="entry name" value="Mutator_transp_dom"/>
</dbReference>
<evidence type="ECO:0000313" key="4">
    <source>
        <dbReference type="Proteomes" id="UP000596742"/>
    </source>
</evidence>
<evidence type="ECO:0008006" key="5">
    <source>
        <dbReference type="Google" id="ProtNLM"/>
    </source>
</evidence>
<evidence type="ECO:0000259" key="1">
    <source>
        <dbReference type="Pfam" id="PF09588"/>
    </source>
</evidence>
<dbReference type="Pfam" id="PF20700">
    <property type="entry name" value="Mutator"/>
    <property type="match status" value="1"/>
</dbReference>
<name>A0A8B6FUQ3_MYTGA</name>
<organism evidence="3 4">
    <name type="scientific">Mytilus galloprovincialis</name>
    <name type="common">Mediterranean mussel</name>
    <dbReference type="NCBI Taxonomy" id="29158"/>
    <lineage>
        <taxon>Eukaryota</taxon>
        <taxon>Metazoa</taxon>
        <taxon>Spiralia</taxon>
        <taxon>Lophotrochozoa</taxon>
        <taxon>Mollusca</taxon>
        <taxon>Bivalvia</taxon>
        <taxon>Autobranchia</taxon>
        <taxon>Pteriomorphia</taxon>
        <taxon>Mytilida</taxon>
        <taxon>Mytiloidea</taxon>
        <taxon>Mytilidae</taxon>
        <taxon>Mytilinae</taxon>
        <taxon>Mytilus</taxon>
    </lineage>
</organism>
<dbReference type="SUPFAM" id="SSF52980">
    <property type="entry name" value="Restriction endonuclease-like"/>
    <property type="match status" value="1"/>
</dbReference>
<proteinExistence type="predicted"/>
<dbReference type="Gene3D" id="3.90.320.10">
    <property type="match status" value="1"/>
</dbReference>
<sequence>MAYIRVVGDGDSSVYARIRDEVPGWGRYVEKEECANHTCKCFRSNLEKLVSENHLYKGRNHLTKTTRVRLVSALRSAIRMRSKDVETNHLTKPEAISQLRHDIKNSVFHVFGLHSNCSNFCKARDNVNPITHDHHVIPPDQPVEETLDIFEEQEKLWSVGSSLAAQEEARGESSIEYSNVEQYIIQDVTSILNRIAEKAHRLISNTTTNLAENWMRIRTKFDGGKIYNLCNRGSWHGRCFGGGLRMNFGPKWSPIVWEQATTTKAERRKRLTASNFGPIIRRNPSLKVLNLVKNLLYSTFKGNRHTRNGLLQERTSIEEYTLKKAEQHENVTVKSTGLLIAHEHPFLAASADGIVSTASGDGLLEIKNLLHNKPVNLYQAGEKSSFCLETVSGHLNLKSTHNYFYQCHGLMNICNYPWIDFVVRTLNPHQLFIQRIFRDNTLWENIMLPKLKTFYFNAILLELCSPRNGKSPGIREPGIWVSIYEKNRRGRPRLVKFLDKRIEHKWIVDNTSEWYKGTVLSVKSGKDGVKGTVLSVKSGKDGVKACQKLHVDASTASLCKSQLGLSFQGKVWRTFVRFIKSCMLILSLLHAANTSS</sequence>
<gene>
    <name evidence="3" type="ORF">MGAL_10B045920</name>
</gene>
<dbReference type="Pfam" id="PF09588">
    <property type="entry name" value="YqaJ"/>
    <property type="match status" value="1"/>
</dbReference>
<dbReference type="AlphaFoldDB" id="A0A8B6FUQ3"/>
<comment type="caution">
    <text evidence="3">The sequence shown here is derived from an EMBL/GenBank/DDBJ whole genome shotgun (WGS) entry which is preliminary data.</text>
</comment>
<dbReference type="Proteomes" id="UP000596742">
    <property type="component" value="Unassembled WGS sequence"/>
</dbReference>
<keyword evidence="4" id="KW-1185">Reference proteome</keyword>
<dbReference type="PANTHER" id="PTHR46609:SF8">
    <property type="entry name" value="YQAJ VIRAL RECOMBINASE DOMAIN-CONTAINING PROTEIN"/>
    <property type="match status" value="1"/>
</dbReference>
<reference evidence="3" key="1">
    <citation type="submission" date="2018-11" db="EMBL/GenBank/DDBJ databases">
        <authorList>
            <person name="Alioto T."/>
            <person name="Alioto T."/>
        </authorList>
    </citation>
    <scope>NUCLEOTIDE SEQUENCE</scope>
</reference>
<dbReference type="InterPro" id="IPR019080">
    <property type="entry name" value="YqaJ_viral_recombinase"/>
</dbReference>
<dbReference type="EMBL" id="UYJE01007423">
    <property type="protein sequence ID" value="VDI54684.1"/>
    <property type="molecule type" value="Genomic_DNA"/>
</dbReference>
<dbReference type="InterPro" id="IPR051703">
    <property type="entry name" value="NF-kappa-B_Signaling_Reg"/>
</dbReference>
<dbReference type="InterPro" id="IPR011335">
    <property type="entry name" value="Restrct_endonuc-II-like"/>
</dbReference>
<feature type="domain" description="YqaJ viral recombinase" evidence="1">
    <location>
        <begin position="266"/>
        <end position="415"/>
    </location>
</feature>